<evidence type="ECO:0000256" key="2">
    <source>
        <dbReference type="ARBA" id="ARBA00009077"/>
    </source>
</evidence>
<proteinExistence type="inferred from homology"/>
<dbReference type="Proteomes" id="UP001598138">
    <property type="component" value="Unassembled WGS sequence"/>
</dbReference>
<dbReference type="PANTHER" id="PTHR11808">
    <property type="entry name" value="TRANS-SULFURATION ENZYME FAMILY MEMBER"/>
    <property type="match status" value="1"/>
</dbReference>
<dbReference type="RefSeq" id="WP_377983232.1">
    <property type="nucleotide sequence ID" value="NZ_JBBKXZ010000002.1"/>
</dbReference>
<comment type="cofactor">
    <cofactor evidence="1 4">
        <name>pyridoxal 5'-phosphate</name>
        <dbReference type="ChEBI" id="CHEBI:597326"/>
    </cofactor>
</comment>
<dbReference type="Gene3D" id="3.90.1150.10">
    <property type="entry name" value="Aspartate Aminotransferase, domain 1"/>
    <property type="match status" value="1"/>
</dbReference>
<dbReference type="SUPFAM" id="SSF53383">
    <property type="entry name" value="PLP-dependent transferases"/>
    <property type="match status" value="1"/>
</dbReference>
<gene>
    <name evidence="5" type="ORF">U0R10_06935</name>
</gene>
<dbReference type="Pfam" id="PF01053">
    <property type="entry name" value="Cys_Met_Meta_PP"/>
    <property type="match status" value="1"/>
</dbReference>
<keyword evidence="3 4" id="KW-0663">Pyridoxal phosphate</keyword>
<dbReference type="Gene3D" id="3.40.640.10">
    <property type="entry name" value="Type I PLP-dependent aspartate aminotransferase-like (Major domain)"/>
    <property type="match status" value="1"/>
</dbReference>
<evidence type="ECO:0000256" key="1">
    <source>
        <dbReference type="ARBA" id="ARBA00001933"/>
    </source>
</evidence>
<sequence>MSSVLGLESMHKETQAIHATNLVDETAGAIATPIFLTTTFTRDVDGSYPKGHMYSRNSNPNRDALEKGLAALEGGAEAFAFASGLAAVSAVLQCLSSGDHVLMPAVGYYASVKLAEEIMGPWGLQMTQVDMEDLLAVEAAILPNTKLIWIETPANPLLSLTDISAICDLAHARGIRVAVDNTIATPILQNPILLGADIVMHATTKYIGGHSDILGGAIIVRESDAWSARLKRVQILMGATQNPLDCYLLARGLKTLPLRMREHSASALELASRLEKHPAIEQVHYPGLASHPQHALALRQMPRGFSGMISIQIKGDEANARLVAGRLRLFQQATSLGGVESLVEHRRSIEGPESTTPGNLLRISVGLEHVDDLWADFEQAL</sequence>
<evidence type="ECO:0000256" key="4">
    <source>
        <dbReference type="RuleBase" id="RU362118"/>
    </source>
</evidence>
<keyword evidence="5" id="KW-0808">Transferase</keyword>
<comment type="caution">
    <text evidence="5">The sequence shown here is derived from an EMBL/GenBank/DDBJ whole genome shotgun (WGS) entry which is preliminary data.</text>
</comment>
<dbReference type="InterPro" id="IPR054542">
    <property type="entry name" value="Cys_met_metab_PP"/>
</dbReference>
<name>A0ABW6DE24_9BACT</name>
<dbReference type="InterPro" id="IPR015421">
    <property type="entry name" value="PyrdxlP-dep_Trfase_major"/>
</dbReference>
<accession>A0ABW6DE24</accession>
<dbReference type="InterPro" id="IPR000277">
    <property type="entry name" value="Cys/Met-Metab_PyrdxlP-dep_enz"/>
</dbReference>
<evidence type="ECO:0000313" key="5">
    <source>
        <dbReference type="EMBL" id="MFD3394350.1"/>
    </source>
</evidence>
<reference evidence="5 6" key="1">
    <citation type="submission" date="2024-03" db="EMBL/GenBank/DDBJ databases">
        <title>Aquirufa genome sequencing.</title>
        <authorList>
            <person name="Pitt A."/>
            <person name="Hahn M.W."/>
        </authorList>
    </citation>
    <scope>NUCLEOTIDE SEQUENCE [LARGE SCALE GENOMIC DNA]</scope>
    <source>
        <strain evidence="5 6">OSTEICH-129V</strain>
    </source>
</reference>
<dbReference type="InterPro" id="IPR015422">
    <property type="entry name" value="PyrdxlP-dep_Trfase_small"/>
</dbReference>
<evidence type="ECO:0000256" key="3">
    <source>
        <dbReference type="ARBA" id="ARBA00022898"/>
    </source>
</evidence>
<dbReference type="InterPro" id="IPR015424">
    <property type="entry name" value="PyrdxlP-dep_Trfase"/>
</dbReference>
<dbReference type="GO" id="GO:0008483">
    <property type="term" value="F:transaminase activity"/>
    <property type="evidence" value="ECO:0007669"/>
    <property type="project" value="UniProtKB-KW"/>
</dbReference>
<comment type="similarity">
    <text evidence="2 4">Belongs to the trans-sulfuration enzymes family.</text>
</comment>
<dbReference type="PIRSF" id="PIRSF001434">
    <property type="entry name" value="CGS"/>
    <property type="match status" value="1"/>
</dbReference>
<keyword evidence="6" id="KW-1185">Reference proteome</keyword>
<dbReference type="PROSITE" id="PS00868">
    <property type="entry name" value="CYS_MET_METAB_PP"/>
    <property type="match status" value="1"/>
</dbReference>
<keyword evidence="5" id="KW-0032">Aminotransferase</keyword>
<dbReference type="PANTHER" id="PTHR11808:SF15">
    <property type="entry name" value="CYSTATHIONINE GAMMA-LYASE"/>
    <property type="match status" value="1"/>
</dbReference>
<dbReference type="CDD" id="cd00614">
    <property type="entry name" value="CGS_like"/>
    <property type="match status" value="1"/>
</dbReference>
<dbReference type="EMBL" id="JBBKXZ010000002">
    <property type="protein sequence ID" value="MFD3394350.1"/>
    <property type="molecule type" value="Genomic_DNA"/>
</dbReference>
<organism evidence="5 6">
    <name type="scientific">Aquirufa avitistagni</name>
    <dbReference type="NCBI Taxonomy" id="3104728"/>
    <lineage>
        <taxon>Bacteria</taxon>
        <taxon>Pseudomonadati</taxon>
        <taxon>Bacteroidota</taxon>
        <taxon>Cytophagia</taxon>
        <taxon>Cytophagales</taxon>
        <taxon>Flectobacillaceae</taxon>
        <taxon>Aquirufa</taxon>
    </lineage>
</organism>
<evidence type="ECO:0000313" key="6">
    <source>
        <dbReference type="Proteomes" id="UP001598138"/>
    </source>
</evidence>
<protein>
    <submittedName>
        <fullName evidence="5">PLP-dependent aspartate aminotransferase family protein</fullName>
    </submittedName>
</protein>